<evidence type="ECO:0000313" key="2">
    <source>
        <dbReference type="Proteomes" id="UP000315914"/>
    </source>
</evidence>
<comment type="caution">
    <text evidence="1">The sequence shown here is derived from an EMBL/GenBank/DDBJ whole genome shotgun (WGS) entry which is preliminary data.</text>
</comment>
<organism evidence="1 2">
    <name type="scientific">Bradyrhizobium sacchari</name>
    <dbReference type="NCBI Taxonomy" id="1399419"/>
    <lineage>
        <taxon>Bacteria</taxon>
        <taxon>Pseudomonadati</taxon>
        <taxon>Pseudomonadota</taxon>
        <taxon>Alphaproteobacteria</taxon>
        <taxon>Hyphomicrobiales</taxon>
        <taxon>Nitrobacteraceae</taxon>
        <taxon>Bradyrhizobium</taxon>
    </lineage>
</organism>
<name>A0A560KLK4_9BRAD</name>
<accession>A0A560KLK4</accession>
<dbReference type="EMBL" id="VITW01000001">
    <property type="protein sequence ID" value="TWB84105.1"/>
    <property type="molecule type" value="Genomic_DNA"/>
</dbReference>
<reference evidence="1 2" key="1">
    <citation type="submission" date="2019-06" db="EMBL/GenBank/DDBJ databases">
        <title>Genomic Encyclopedia of Type Strains, Phase IV (KMG-V): Genome sequencing to study the core and pangenomes of soil and plant-associated prokaryotes.</title>
        <authorList>
            <person name="Whitman W."/>
        </authorList>
    </citation>
    <scope>NUCLEOTIDE SEQUENCE [LARGE SCALE GENOMIC DNA]</scope>
    <source>
        <strain evidence="1 2">BR 10556</strain>
    </source>
</reference>
<dbReference type="Proteomes" id="UP000315914">
    <property type="component" value="Unassembled WGS sequence"/>
</dbReference>
<dbReference type="AlphaFoldDB" id="A0A560KLK4"/>
<keyword evidence="2" id="KW-1185">Reference proteome</keyword>
<protein>
    <submittedName>
        <fullName evidence="1">Uncharacterized protein</fullName>
    </submittedName>
</protein>
<evidence type="ECO:0000313" key="1">
    <source>
        <dbReference type="EMBL" id="TWB84105.1"/>
    </source>
</evidence>
<gene>
    <name evidence="1" type="ORF">FBZ95_101548</name>
</gene>
<proteinExistence type="predicted"/>
<sequence length="33" mass="3528">MIVTVAHSVHLDKKSEIVNLSEAGHNALENSAI</sequence>